<dbReference type="InParanoid" id="D7FP07"/>
<keyword evidence="3" id="KW-1185">Reference proteome</keyword>
<dbReference type="OrthoDB" id="10331104at2759"/>
<gene>
    <name evidence="2" type="ORF">Esi_0184_0005</name>
</gene>
<name>D7FP07_ECTSI</name>
<dbReference type="EMBL" id="FN648319">
    <property type="protein sequence ID" value="CBJ30274.1"/>
    <property type="molecule type" value="Genomic_DNA"/>
</dbReference>
<organism evidence="2 3">
    <name type="scientific">Ectocarpus siliculosus</name>
    <name type="common">Brown alga</name>
    <name type="synonym">Conferva siliculosa</name>
    <dbReference type="NCBI Taxonomy" id="2880"/>
    <lineage>
        <taxon>Eukaryota</taxon>
        <taxon>Sar</taxon>
        <taxon>Stramenopiles</taxon>
        <taxon>Ochrophyta</taxon>
        <taxon>PX clade</taxon>
        <taxon>Phaeophyceae</taxon>
        <taxon>Ectocarpales</taxon>
        <taxon>Ectocarpaceae</taxon>
        <taxon>Ectocarpus</taxon>
    </lineage>
</organism>
<dbReference type="AlphaFoldDB" id="D7FP07"/>
<proteinExistence type="predicted"/>
<dbReference type="EMBL" id="FN649728">
    <property type="protein sequence ID" value="CBJ30274.1"/>
    <property type="molecule type" value="Genomic_DNA"/>
</dbReference>
<protein>
    <submittedName>
        <fullName evidence="2">Uncharacterized protein</fullName>
    </submittedName>
</protein>
<feature type="compositionally biased region" description="Polar residues" evidence="1">
    <location>
        <begin position="380"/>
        <end position="390"/>
    </location>
</feature>
<evidence type="ECO:0000313" key="3">
    <source>
        <dbReference type="Proteomes" id="UP000002630"/>
    </source>
</evidence>
<reference evidence="2 3" key="1">
    <citation type="journal article" date="2010" name="Nature">
        <title>The Ectocarpus genome and the independent evolution of multicellularity in brown algae.</title>
        <authorList>
            <person name="Cock J.M."/>
            <person name="Sterck L."/>
            <person name="Rouze P."/>
            <person name="Scornet D."/>
            <person name="Allen A.E."/>
            <person name="Amoutzias G."/>
            <person name="Anthouard V."/>
            <person name="Artiguenave F."/>
            <person name="Aury J.M."/>
            <person name="Badger J.H."/>
            <person name="Beszteri B."/>
            <person name="Billiau K."/>
            <person name="Bonnet E."/>
            <person name="Bothwell J.H."/>
            <person name="Bowler C."/>
            <person name="Boyen C."/>
            <person name="Brownlee C."/>
            <person name="Carrano C.J."/>
            <person name="Charrier B."/>
            <person name="Cho G.Y."/>
            <person name="Coelho S.M."/>
            <person name="Collen J."/>
            <person name="Corre E."/>
            <person name="Da Silva C."/>
            <person name="Delage L."/>
            <person name="Delaroque N."/>
            <person name="Dittami S.M."/>
            <person name="Doulbeau S."/>
            <person name="Elias M."/>
            <person name="Farnham G."/>
            <person name="Gachon C.M."/>
            <person name="Gschloessl B."/>
            <person name="Heesch S."/>
            <person name="Jabbari K."/>
            <person name="Jubin C."/>
            <person name="Kawai H."/>
            <person name="Kimura K."/>
            <person name="Kloareg B."/>
            <person name="Kupper F.C."/>
            <person name="Lang D."/>
            <person name="Le Bail A."/>
            <person name="Leblanc C."/>
            <person name="Lerouge P."/>
            <person name="Lohr M."/>
            <person name="Lopez P.J."/>
            <person name="Martens C."/>
            <person name="Maumus F."/>
            <person name="Michel G."/>
            <person name="Miranda-Saavedra D."/>
            <person name="Morales J."/>
            <person name="Moreau H."/>
            <person name="Motomura T."/>
            <person name="Nagasato C."/>
            <person name="Napoli C.A."/>
            <person name="Nelson D.R."/>
            <person name="Nyvall-Collen P."/>
            <person name="Peters A.F."/>
            <person name="Pommier C."/>
            <person name="Potin P."/>
            <person name="Poulain J."/>
            <person name="Quesneville H."/>
            <person name="Read B."/>
            <person name="Rensing S.A."/>
            <person name="Ritter A."/>
            <person name="Rousvoal S."/>
            <person name="Samanta M."/>
            <person name="Samson G."/>
            <person name="Schroeder D.C."/>
            <person name="Segurens B."/>
            <person name="Strittmatter M."/>
            <person name="Tonon T."/>
            <person name="Tregear J.W."/>
            <person name="Valentin K."/>
            <person name="von Dassow P."/>
            <person name="Yamagishi T."/>
            <person name="Van de Peer Y."/>
            <person name="Wincker P."/>
        </authorList>
    </citation>
    <scope>NUCLEOTIDE SEQUENCE [LARGE SCALE GENOMIC DNA]</scope>
    <source>
        <strain evidence="3">Ec32 / CCAP1310/4</strain>
    </source>
</reference>
<evidence type="ECO:0000256" key="1">
    <source>
        <dbReference type="SAM" id="MobiDB-lite"/>
    </source>
</evidence>
<sequence>MSTTTRLWLRNEVFDGVLPLRATGVPLSPARNLGPGTAAGPSPLFVLLKAVREVNPDTVRYTTWITEGWRVLQWSEPSAKLFWEMLCMYQCHSPRLGSTEKMSSGVGKEDKVQSVQLSVSQLGLFLFLHLHTDSTNHRLASQRAHQADSVWPSEEAAAALGGSPRRAGGPAISPGRVAHGRGATSPNSLAAPSSPRGFGTGTSAAAAAAAGIHMFPSTSPVSPTRARSMRLHTRTSDEAHRLGFVKRHLHELLRLASSHPAALLATPASLASLAAASSTSSKTLQQQTQAVAEAGAAALTRESKPTSGGTASAGGSGSEEEDEPDLSRDEFESLGFLLTGGASLEAERAPGVSLADLCPLWGDQGGFSVLPSPFVPRADTPSTAALRSHA</sequence>
<accession>D7FP07</accession>
<evidence type="ECO:0000313" key="2">
    <source>
        <dbReference type="EMBL" id="CBJ30274.1"/>
    </source>
</evidence>
<dbReference type="Proteomes" id="UP000002630">
    <property type="component" value="Linkage Group LG03"/>
</dbReference>
<feature type="region of interest" description="Disordered" evidence="1">
    <location>
        <begin position="293"/>
        <end position="328"/>
    </location>
</feature>
<feature type="region of interest" description="Disordered" evidence="1">
    <location>
        <begin position="370"/>
        <end position="390"/>
    </location>
</feature>
<feature type="region of interest" description="Disordered" evidence="1">
    <location>
        <begin position="140"/>
        <end position="201"/>
    </location>
</feature>